<proteinExistence type="predicted"/>
<keyword evidence="2" id="KW-1185">Reference proteome</keyword>
<dbReference type="Proteomes" id="UP000215199">
    <property type="component" value="Unassembled WGS sequence"/>
</dbReference>
<dbReference type="AlphaFoldDB" id="A0A229TDU7"/>
<organism evidence="1 2">
    <name type="scientific">Amycolatopsis vastitatis</name>
    <dbReference type="NCBI Taxonomy" id="1905142"/>
    <lineage>
        <taxon>Bacteria</taxon>
        <taxon>Bacillati</taxon>
        <taxon>Actinomycetota</taxon>
        <taxon>Actinomycetes</taxon>
        <taxon>Pseudonocardiales</taxon>
        <taxon>Pseudonocardiaceae</taxon>
        <taxon>Amycolatopsis</taxon>
    </lineage>
</organism>
<reference evidence="2" key="1">
    <citation type="submission" date="2017-07" db="EMBL/GenBank/DDBJ databases">
        <title>Comparative genome mining reveals phylogenetic distribution patterns of secondary metabolites in Amycolatopsis.</title>
        <authorList>
            <person name="Adamek M."/>
            <person name="Alanjary M."/>
            <person name="Sales-Ortells H."/>
            <person name="Goodfellow M."/>
            <person name="Bull A.T."/>
            <person name="Kalinowski J."/>
            <person name="Ziemert N."/>
        </authorList>
    </citation>
    <scope>NUCLEOTIDE SEQUENCE [LARGE SCALE GENOMIC DNA]</scope>
    <source>
        <strain evidence="2">H5</strain>
    </source>
</reference>
<name>A0A229TDU7_9PSEU</name>
<evidence type="ECO:0000313" key="2">
    <source>
        <dbReference type="Proteomes" id="UP000215199"/>
    </source>
</evidence>
<dbReference type="EMBL" id="NMUL01000009">
    <property type="protein sequence ID" value="OXM68919.1"/>
    <property type="molecule type" value="Genomic_DNA"/>
</dbReference>
<dbReference type="OrthoDB" id="3431675at2"/>
<sequence length="66" mass="7043">MTMKLRKLAGTCDDGTCPTVYLSDRNTLVLQGDAVLSAEGLVSAPHEQAVELSVELVEEALRALGR</sequence>
<gene>
    <name evidence="1" type="ORF">CF165_12010</name>
</gene>
<protein>
    <submittedName>
        <fullName evidence="1">Uncharacterized protein</fullName>
    </submittedName>
</protein>
<comment type="caution">
    <text evidence="1">The sequence shown here is derived from an EMBL/GenBank/DDBJ whole genome shotgun (WGS) entry which is preliminary data.</text>
</comment>
<accession>A0A229TDU7</accession>
<evidence type="ECO:0000313" key="1">
    <source>
        <dbReference type="EMBL" id="OXM68919.1"/>
    </source>
</evidence>